<keyword evidence="2" id="KW-1185">Reference proteome</keyword>
<dbReference type="WBParaSite" id="PSAMB.scaffold2450size23168.g17862.t1">
    <property type="protein sequence ID" value="PSAMB.scaffold2450size23168.g17862.t1"/>
    <property type="gene ID" value="PSAMB.scaffold2450size23168.g17862"/>
</dbReference>
<proteinExistence type="predicted"/>
<evidence type="ECO:0000313" key="2">
    <source>
        <dbReference type="Proteomes" id="UP000887566"/>
    </source>
</evidence>
<feature type="compositionally biased region" description="Polar residues" evidence="1">
    <location>
        <begin position="24"/>
        <end position="35"/>
    </location>
</feature>
<accession>A0A914VTR7</accession>
<feature type="region of interest" description="Disordered" evidence="1">
    <location>
        <begin position="55"/>
        <end position="95"/>
    </location>
</feature>
<name>A0A914VTR7_9BILA</name>
<feature type="region of interest" description="Disordered" evidence="1">
    <location>
        <begin position="1"/>
        <end position="36"/>
    </location>
</feature>
<dbReference type="Proteomes" id="UP000887566">
    <property type="component" value="Unplaced"/>
</dbReference>
<reference evidence="3" key="1">
    <citation type="submission" date="2022-11" db="UniProtKB">
        <authorList>
            <consortium name="WormBaseParasite"/>
        </authorList>
    </citation>
    <scope>IDENTIFICATION</scope>
</reference>
<dbReference type="AlphaFoldDB" id="A0A914VTR7"/>
<feature type="compositionally biased region" description="Basic residues" evidence="1">
    <location>
        <begin position="68"/>
        <end position="77"/>
    </location>
</feature>
<evidence type="ECO:0000256" key="1">
    <source>
        <dbReference type="SAM" id="MobiDB-lite"/>
    </source>
</evidence>
<protein>
    <submittedName>
        <fullName evidence="3">Uncharacterized protein</fullName>
    </submittedName>
</protein>
<organism evidence="2 3">
    <name type="scientific">Plectus sambesii</name>
    <dbReference type="NCBI Taxonomy" id="2011161"/>
    <lineage>
        <taxon>Eukaryota</taxon>
        <taxon>Metazoa</taxon>
        <taxon>Ecdysozoa</taxon>
        <taxon>Nematoda</taxon>
        <taxon>Chromadorea</taxon>
        <taxon>Plectida</taxon>
        <taxon>Plectina</taxon>
        <taxon>Plectoidea</taxon>
        <taxon>Plectidae</taxon>
        <taxon>Plectus</taxon>
    </lineage>
</organism>
<sequence>MNAKRERRFDSAASTNPPGDEQANETVSARSSQALMNARTRATRRAICCALAFAPLFGPPPSSSQRASSRRFSRVRRRQPEIASVTPFPQWPAGSSGSVARFLSDRRLSALVGVCYRIGYPSSDRI</sequence>
<evidence type="ECO:0000313" key="3">
    <source>
        <dbReference type="WBParaSite" id="PSAMB.scaffold2450size23168.g17862.t1"/>
    </source>
</evidence>